<evidence type="ECO:0000313" key="1">
    <source>
        <dbReference type="EMBL" id="KAF2593560.1"/>
    </source>
</evidence>
<dbReference type="EMBL" id="QGKY02000164">
    <property type="protein sequence ID" value="KAF2593560.1"/>
    <property type="molecule type" value="Genomic_DNA"/>
</dbReference>
<organism evidence="1">
    <name type="scientific">Brassica cretica</name>
    <name type="common">Mustard</name>
    <dbReference type="NCBI Taxonomy" id="69181"/>
    <lineage>
        <taxon>Eukaryota</taxon>
        <taxon>Viridiplantae</taxon>
        <taxon>Streptophyta</taxon>
        <taxon>Embryophyta</taxon>
        <taxon>Tracheophyta</taxon>
        <taxon>Spermatophyta</taxon>
        <taxon>Magnoliopsida</taxon>
        <taxon>eudicotyledons</taxon>
        <taxon>Gunneridae</taxon>
        <taxon>Pentapetalae</taxon>
        <taxon>rosids</taxon>
        <taxon>malvids</taxon>
        <taxon>Brassicales</taxon>
        <taxon>Brassicaceae</taxon>
        <taxon>Brassiceae</taxon>
        <taxon>Brassica</taxon>
    </lineage>
</organism>
<protein>
    <submittedName>
        <fullName evidence="1">Uncharacterized protein</fullName>
    </submittedName>
</protein>
<proteinExistence type="predicted"/>
<name>A0A8S9KEG1_BRACR</name>
<reference evidence="1" key="1">
    <citation type="submission" date="2019-12" db="EMBL/GenBank/DDBJ databases">
        <title>Genome sequencing and annotation of Brassica cretica.</title>
        <authorList>
            <person name="Studholme D.J."/>
            <person name="Sarris P.F."/>
        </authorList>
    </citation>
    <scope>NUCLEOTIDE SEQUENCE</scope>
    <source>
        <strain evidence="1">PFS-102/07</strain>
        <tissue evidence="1">Leaf</tissue>
    </source>
</reference>
<accession>A0A8S9KEG1</accession>
<sequence length="142" mass="16510">MTRNMKWVGYGLREIALKSRRECMDSSRIDFKESTVATKRPSRLRARSLRSDQAVHDLEESERQILRRSSAKITDNAACSYSEISVLSWDFGETFAIRYESFRQRTKVGLIDLVARKTQQLSDLNYESHIGKRFLVDTEGVR</sequence>
<gene>
    <name evidence="1" type="ORF">F2Q70_00042449</name>
</gene>
<comment type="caution">
    <text evidence="1">The sequence shown here is derived from an EMBL/GenBank/DDBJ whole genome shotgun (WGS) entry which is preliminary data.</text>
</comment>
<dbReference type="AlphaFoldDB" id="A0A8S9KEG1"/>